<feature type="domain" description="Lipase" evidence="9">
    <location>
        <begin position="360"/>
        <end position="598"/>
    </location>
</feature>
<dbReference type="GO" id="GO:0017171">
    <property type="term" value="F:serine hydrolase activity"/>
    <property type="evidence" value="ECO:0007669"/>
    <property type="project" value="TreeGrafter"/>
</dbReference>
<dbReference type="EC" id="3.1.1.32" evidence="4"/>
<evidence type="ECO:0000256" key="1">
    <source>
        <dbReference type="ARBA" id="ARBA00000111"/>
    </source>
</evidence>
<proteinExistence type="inferred from homology"/>
<evidence type="ECO:0000313" key="10">
    <source>
        <dbReference type="EMBL" id="KAK0158931.1"/>
    </source>
</evidence>
<dbReference type="PANTHER" id="PTHR11610">
    <property type="entry name" value="LIPASE"/>
    <property type="match status" value="1"/>
</dbReference>
<evidence type="ECO:0000259" key="9">
    <source>
        <dbReference type="Pfam" id="PF00151"/>
    </source>
</evidence>
<evidence type="ECO:0000256" key="7">
    <source>
        <dbReference type="ARBA" id="ARBA00023157"/>
    </source>
</evidence>
<evidence type="ECO:0000256" key="3">
    <source>
        <dbReference type="ARBA" id="ARBA00010701"/>
    </source>
</evidence>
<dbReference type="InterPro" id="IPR029058">
    <property type="entry name" value="AB_hydrolase_fold"/>
</dbReference>
<dbReference type="GO" id="GO:0005615">
    <property type="term" value="C:extracellular space"/>
    <property type="evidence" value="ECO:0007669"/>
    <property type="project" value="TreeGrafter"/>
</dbReference>
<dbReference type="Proteomes" id="UP001168990">
    <property type="component" value="Unassembled WGS sequence"/>
</dbReference>
<reference evidence="10" key="1">
    <citation type="journal article" date="2023" name="bioRxiv">
        <title>Scaffold-level genome assemblies of two parasitoid biocontrol wasps reveal the parthenogenesis mechanism and an associated novel virus.</title>
        <authorList>
            <person name="Inwood S."/>
            <person name="Skelly J."/>
            <person name="Guhlin J."/>
            <person name="Harrop T."/>
            <person name="Goldson S."/>
            <person name="Dearden P."/>
        </authorList>
    </citation>
    <scope>NUCLEOTIDE SEQUENCE</scope>
    <source>
        <strain evidence="10">Irish</strain>
        <tissue evidence="10">Whole body</tissue>
    </source>
</reference>
<evidence type="ECO:0000256" key="6">
    <source>
        <dbReference type="ARBA" id="ARBA00022801"/>
    </source>
</evidence>
<dbReference type="EMBL" id="JAQQBS010001424">
    <property type="protein sequence ID" value="KAK0158931.1"/>
    <property type="molecule type" value="Genomic_DNA"/>
</dbReference>
<name>A0AA39C6T2_9HYME</name>
<accession>A0AA39C6T2</accession>
<evidence type="ECO:0000256" key="4">
    <source>
        <dbReference type="ARBA" id="ARBA00013179"/>
    </source>
</evidence>
<keyword evidence="7" id="KW-1015">Disulfide bond</keyword>
<evidence type="ECO:0000313" key="11">
    <source>
        <dbReference type="Proteomes" id="UP001168990"/>
    </source>
</evidence>
<comment type="similarity">
    <text evidence="3 8">Belongs to the AB hydrolase superfamily. Lipase family.</text>
</comment>
<sequence length="728" mass="81224">MTILDNNTNKIVIKRGTNSTFNYFQSNLCSSTKNEPNKPYILRPNDNSTLTESPFNPKHNTYIFIHGFREHSYSSSAQTIKNALLENNEYNVILVNWGNITRRIDYCKVISRMPVTGTYVAQMIKWLETTFSISRTTFHVIGFSLGAHVSGLAGEALARNDPNKTKIGRITGLDPAGPAFEASNGLDKTDATFVDIIHTNTIQFGISKPIGHVDFYVNYGLRQPGCCIYEVGCDHQRAWKIFAESILTPYHFPAFKCHDPGFWRSTKLLVGRLSKPESNCEMFKGDYMGFIASPKSEGNFVVLTNNVPPYGKTWGVVPSNISEIVNDNGTGMSGDFGNDDNYMRSETYYDPYSCGDCPDINKDIQFHLYTRSNPNEFHILRPNDNLTLIDSPFNPKHKTVIIIHGFTASAKSKSSQLIKNALLQVGEHNAIVVDWGTLSKGPDYCKVISRMPVTGTYVAQFIIWLEKIFSISRTTFHVIGFSLGAHISGLAGEALARNDPNKIKIGRITGLDPAGPAFEASNGLDKTDATFVDIIHTNTIKYGIKKPIGHVDFYVNYGYRQPSCYIHEIGCSHQRAWIIFAESILTPYEFPAFKCGKAGKLGKVKLLLGRLGNPQSNCQKFEGDYMGYITSPKSVGKLVVFTNNRPPYGNSWGITPPDKIEELNEAKQEDPNIVHDNDEVGTFNGEKSFGDIYDGISYIDIDEQENSSLSHKQVEIDNNIISDPQVVY</sequence>
<dbReference type="SUPFAM" id="SSF53474">
    <property type="entry name" value="alpha/beta-Hydrolases"/>
    <property type="match status" value="2"/>
</dbReference>
<dbReference type="InterPro" id="IPR033906">
    <property type="entry name" value="Lipase_N"/>
</dbReference>
<protein>
    <recommendedName>
        <fullName evidence="4">phospholipase A1</fullName>
        <ecNumber evidence="4">3.1.1.32</ecNumber>
    </recommendedName>
</protein>
<dbReference type="PRINTS" id="PR00821">
    <property type="entry name" value="TAGLIPASE"/>
</dbReference>
<gene>
    <name evidence="10" type="ORF">PV328_009866</name>
</gene>
<evidence type="ECO:0000256" key="5">
    <source>
        <dbReference type="ARBA" id="ARBA00022525"/>
    </source>
</evidence>
<keyword evidence="11" id="KW-1185">Reference proteome</keyword>
<dbReference type="InterPro" id="IPR013818">
    <property type="entry name" value="Lipase"/>
</dbReference>
<dbReference type="GO" id="GO:0016042">
    <property type="term" value="P:lipid catabolic process"/>
    <property type="evidence" value="ECO:0007669"/>
    <property type="project" value="TreeGrafter"/>
</dbReference>
<dbReference type="AlphaFoldDB" id="A0AA39C6T2"/>
<comment type="catalytic activity">
    <reaction evidence="1">
        <text>a 1,2-diacyl-sn-glycero-3-phosphocholine + H2O = a 2-acyl-sn-glycero-3-phosphocholine + a fatty acid + H(+)</text>
        <dbReference type="Rhea" id="RHEA:18689"/>
        <dbReference type="ChEBI" id="CHEBI:15377"/>
        <dbReference type="ChEBI" id="CHEBI:15378"/>
        <dbReference type="ChEBI" id="CHEBI:28868"/>
        <dbReference type="ChEBI" id="CHEBI:57643"/>
        <dbReference type="ChEBI" id="CHEBI:57875"/>
        <dbReference type="EC" id="3.1.1.32"/>
    </reaction>
</comment>
<dbReference type="CDD" id="cd00707">
    <property type="entry name" value="Pancreat_lipase_like"/>
    <property type="match status" value="2"/>
</dbReference>
<organism evidence="10 11">
    <name type="scientific">Microctonus aethiopoides</name>
    <dbReference type="NCBI Taxonomy" id="144406"/>
    <lineage>
        <taxon>Eukaryota</taxon>
        <taxon>Metazoa</taxon>
        <taxon>Ecdysozoa</taxon>
        <taxon>Arthropoda</taxon>
        <taxon>Hexapoda</taxon>
        <taxon>Insecta</taxon>
        <taxon>Pterygota</taxon>
        <taxon>Neoptera</taxon>
        <taxon>Endopterygota</taxon>
        <taxon>Hymenoptera</taxon>
        <taxon>Apocrita</taxon>
        <taxon>Ichneumonoidea</taxon>
        <taxon>Braconidae</taxon>
        <taxon>Euphorinae</taxon>
        <taxon>Microctonus</taxon>
    </lineage>
</organism>
<evidence type="ECO:0000256" key="2">
    <source>
        <dbReference type="ARBA" id="ARBA00004613"/>
    </source>
</evidence>
<dbReference type="PANTHER" id="PTHR11610:SF173">
    <property type="entry name" value="LIPASE DOMAIN-CONTAINING PROTEIN-RELATED"/>
    <property type="match status" value="1"/>
</dbReference>
<keyword evidence="6" id="KW-0378">Hydrolase</keyword>
<keyword evidence="5" id="KW-0964">Secreted</keyword>
<dbReference type="InterPro" id="IPR000734">
    <property type="entry name" value="TAG_lipase"/>
</dbReference>
<comment type="caution">
    <text evidence="10">The sequence shown here is derived from an EMBL/GenBank/DDBJ whole genome shotgun (WGS) entry which is preliminary data.</text>
</comment>
<reference evidence="10" key="2">
    <citation type="submission" date="2023-03" db="EMBL/GenBank/DDBJ databases">
        <authorList>
            <person name="Inwood S.N."/>
            <person name="Skelly J.G."/>
            <person name="Guhlin J."/>
            <person name="Harrop T.W.R."/>
            <person name="Goldson S.G."/>
            <person name="Dearden P.K."/>
        </authorList>
    </citation>
    <scope>NUCLEOTIDE SEQUENCE</scope>
    <source>
        <strain evidence="10">Irish</strain>
        <tissue evidence="10">Whole body</tissue>
    </source>
</reference>
<dbReference type="GO" id="GO:0008970">
    <property type="term" value="F:phospholipase A1 activity"/>
    <property type="evidence" value="ECO:0007669"/>
    <property type="project" value="UniProtKB-EC"/>
</dbReference>
<dbReference type="Pfam" id="PF00151">
    <property type="entry name" value="Lipase"/>
    <property type="match status" value="2"/>
</dbReference>
<comment type="subcellular location">
    <subcellularLocation>
        <location evidence="2">Secreted</location>
    </subcellularLocation>
</comment>
<evidence type="ECO:0000256" key="8">
    <source>
        <dbReference type="RuleBase" id="RU004262"/>
    </source>
</evidence>
<dbReference type="Gene3D" id="3.40.50.1820">
    <property type="entry name" value="alpha/beta hydrolase"/>
    <property type="match status" value="2"/>
</dbReference>
<feature type="domain" description="Lipase" evidence="9">
    <location>
        <begin position="33"/>
        <end position="260"/>
    </location>
</feature>